<proteinExistence type="inferred from homology"/>
<dbReference type="Gene3D" id="3.40.190.10">
    <property type="entry name" value="Periplasmic binding protein-like II"/>
    <property type="match status" value="2"/>
</dbReference>
<keyword evidence="4" id="KW-0732">Signal</keyword>
<dbReference type="PANTHER" id="PTHR30006">
    <property type="entry name" value="THIAMINE-BINDING PERIPLASMIC PROTEIN-RELATED"/>
    <property type="match status" value="1"/>
</dbReference>
<evidence type="ECO:0000256" key="4">
    <source>
        <dbReference type="ARBA" id="ARBA00022729"/>
    </source>
</evidence>
<dbReference type="CDD" id="cd13589">
    <property type="entry name" value="PBP2_polyamine_RpCGA009"/>
    <property type="match status" value="1"/>
</dbReference>
<evidence type="ECO:0000256" key="1">
    <source>
        <dbReference type="ARBA" id="ARBA00004418"/>
    </source>
</evidence>
<dbReference type="EMBL" id="RDRA01000056">
    <property type="protein sequence ID" value="RXG84691.1"/>
    <property type="molecule type" value="Genomic_DNA"/>
</dbReference>
<organism evidence="6 7">
    <name type="scientific">Bradyrhizobium zhanjiangense</name>
    <dbReference type="NCBI Taxonomy" id="1325107"/>
    <lineage>
        <taxon>Bacteria</taxon>
        <taxon>Pseudomonadati</taxon>
        <taxon>Pseudomonadota</taxon>
        <taxon>Alphaproteobacteria</taxon>
        <taxon>Hyphomicrobiales</taxon>
        <taxon>Nitrobacteraceae</taxon>
        <taxon>Bradyrhizobium</taxon>
    </lineage>
</organism>
<accession>A0ABY0D8A6</accession>
<keyword evidence="5" id="KW-0574">Periplasm</keyword>
<dbReference type="Proteomes" id="UP000289946">
    <property type="component" value="Unassembled WGS sequence"/>
</dbReference>
<evidence type="ECO:0000313" key="7">
    <source>
        <dbReference type="Proteomes" id="UP000289946"/>
    </source>
</evidence>
<gene>
    <name evidence="6" type="ORF">EAS62_39525</name>
</gene>
<keyword evidence="7" id="KW-1185">Reference proteome</keyword>
<evidence type="ECO:0000256" key="2">
    <source>
        <dbReference type="ARBA" id="ARBA00008520"/>
    </source>
</evidence>
<name>A0ABY0D8A6_9BRAD</name>
<comment type="similarity">
    <text evidence="2">Belongs to the bacterial solute-binding protein 1 family.</text>
</comment>
<dbReference type="SUPFAM" id="SSF53850">
    <property type="entry name" value="Periplasmic binding protein-like II"/>
    <property type="match status" value="1"/>
</dbReference>
<evidence type="ECO:0000256" key="3">
    <source>
        <dbReference type="ARBA" id="ARBA00022448"/>
    </source>
</evidence>
<dbReference type="Pfam" id="PF13416">
    <property type="entry name" value="SBP_bac_8"/>
    <property type="match status" value="1"/>
</dbReference>
<comment type="subcellular location">
    <subcellularLocation>
        <location evidence="1">Periplasm</location>
    </subcellularLocation>
</comment>
<sequence>MLSRRATFPVADSILVLSLDRVAEAICTGIELALRASRVVNPKSNQQSGAVMKKSVSTVSRRSVLAGAAGIVPMVFKSSRAAKATSDSLTITMSGGSYQEKFARSVAGPFTEETGIKVIFAPVVDLAKIKAMQLTGNVEWDIVVIAGTGAAAGAKEGLFDELDISSMLDLKDLSVLPTKYIVTFDSYACGIGWDPKKYGPGKHPVNFAEFFDLKKFPGRRAMRPSPDGTLEIALLADGVALKDIYPLNVDRAFKALERIKSNVAWTATAPQTVSLVQTGEVDFSITYNNRVKATNEAGGGVPLAFSFEQNLIFPDPLVVPKGAPHKESAKKFLAYLLRPEVQARLEDETSQTPVSKKALTMMSIEARKWLPDMNNPNNLLVNSAYWADNHEAVWPRFQEWLRT</sequence>
<dbReference type="PANTHER" id="PTHR30006:SF3">
    <property type="entry name" value="THIAMINE-BINDING PERIPLASMIC PROTEIN"/>
    <property type="match status" value="1"/>
</dbReference>
<evidence type="ECO:0000256" key="5">
    <source>
        <dbReference type="ARBA" id="ARBA00022764"/>
    </source>
</evidence>
<evidence type="ECO:0000313" key="6">
    <source>
        <dbReference type="EMBL" id="RXG84691.1"/>
    </source>
</evidence>
<dbReference type="InterPro" id="IPR006059">
    <property type="entry name" value="SBP"/>
</dbReference>
<protein>
    <submittedName>
        <fullName evidence="6">ABC transporter substrate-binding protein</fullName>
    </submittedName>
</protein>
<keyword evidence="3" id="KW-0813">Transport</keyword>
<reference evidence="6 7" key="1">
    <citation type="submission" date="2018-10" db="EMBL/GenBank/DDBJ databases">
        <title>Bradyrhizobium sp. nov., isolated from effective nodules of peanut in China.</title>
        <authorList>
            <person name="Li Y."/>
        </authorList>
    </citation>
    <scope>NUCLEOTIDE SEQUENCE [LARGE SCALE GENOMIC DNA]</scope>
    <source>
        <strain evidence="6 7">CCBAU 51781</strain>
    </source>
</reference>
<comment type="caution">
    <text evidence="6">The sequence shown here is derived from an EMBL/GenBank/DDBJ whole genome shotgun (WGS) entry which is preliminary data.</text>
</comment>